<keyword evidence="3 6" id="KW-0812">Transmembrane</keyword>
<evidence type="ECO:0000256" key="3">
    <source>
        <dbReference type="ARBA" id="ARBA00022692"/>
    </source>
</evidence>
<dbReference type="OMA" id="KTMACIL"/>
<evidence type="ECO:0000256" key="1">
    <source>
        <dbReference type="ARBA" id="ARBA00004141"/>
    </source>
</evidence>
<evidence type="ECO:0000313" key="8">
    <source>
        <dbReference type="Proteomes" id="UP000694388"/>
    </source>
</evidence>
<proteinExistence type="predicted"/>
<accession>A0A8C4QCH7</accession>
<dbReference type="GO" id="GO:0015165">
    <property type="term" value="F:pyrimidine nucleotide-sugar transmembrane transporter activity"/>
    <property type="evidence" value="ECO:0007669"/>
    <property type="project" value="InterPro"/>
</dbReference>
<comment type="subcellular location">
    <subcellularLocation>
        <location evidence="1">Membrane</location>
        <topology evidence="1">Multi-pass membrane protein</topology>
    </subcellularLocation>
</comment>
<protein>
    <recommendedName>
        <fullName evidence="9">UDP-galactose transporter</fullName>
    </recommendedName>
</protein>
<evidence type="ECO:0000256" key="5">
    <source>
        <dbReference type="ARBA" id="ARBA00023136"/>
    </source>
</evidence>
<dbReference type="GeneTree" id="ENSGT00940000175166"/>
<organism evidence="7 8">
    <name type="scientific">Eptatretus burgeri</name>
    <name type="common">Inshore hagfish</name>
    <dbReference type="NCBI Taxonomy" id="7764"/>
    <lineage>
        <taxon>Eukaryota</taxon>
        <taxon>Metazoa</taxon>
        <taxon>Chordata</taxon>
        <taxon>Craniata</taxon>
        <taxon>Vertebrata</taxon>
        <taxon>Cyclostomata</taxon>
        <taxon>Myxini</taxon>
        <taxon>Myxiniformes</taxon>
        <taxon>Myxinidae</taxon>
        <taxon>Eptatretinae</taxon>
        <taxon>Eptatretus</taxon>
    </lineage>
</organism>
<evidence type="ECO:0008006" key="9">
    <source>
        <dbReference type="Google" id="ProtNLM"/>
    </source>
</evidence>
<evidence type="ECO:0000256" key="6">
    <source>
        <dbReference type="SAM" id="Phobius"/>
    </source>
</evidence>
<evidence type="ECO:0000313" key="7">
    <source>
        <dbReference type="Ensembl" id="ENSEBUP00000013406.1"/>
    </source>
</evidence>
<dbReference type="Pfam" id="PF04142">
    <property type="entry name" value="Nuc_sug_transp"/>
    <property type="match status" value="1"/>
</dbReference>
<reference evidence="7" key="2">
    <citation type="submission" date="2025-09" db="UniProtKB">
        <authorList>
            <consortium name="Ensembl"/>
        </authorList>
    </citation>
    <scope>IDENTIFICATION</scope>
</reference>
<keyword evidence="2" id="KW-0813">Transport</keyword>
<dbReference type="InterPro" id="IPR007271">
    <property type="entry name" value="Nuc_sug_transpt"/>
</dbReference>
<keyword evidence="4 6" id="KW-1133">Transmembrane helix</keyword>
<evidence type="ECO:0000256" key="2">
    <source>
        <dbReference type="ARBA" id="ARBA00022597"/>
    </source>
</evidence>
<keyword evidence="8" id="KW-1185">Reference proteome</keyword>
<dbReference type="GO" id="GO:0000139">
    <property type="term" value="C:Golgi membrane"/>
    <property type="evidence" value="ECO:0007669"/>
    <property type="project" value="UniProtKB-SubCell"/>
</dbReference>
<dbReference type="Proteomes" id="UP000694388">
    <property type="component" value="Unplaced"/>
</dbReference>
<dbReference type="Ensembl" id="ENSEBUT00000013983.1">
    <property type="protein sequence ID" value="ENSEBUP00000013406.1"/>
    <property type="gene ID" value="ENSEBUG00000008470.1"/>
</dbReference>
<keyword evidence="5 6" id="KW-0472">Membrane</keyword>
<evidence type="ECO:0000256" key="4">
    <source>
        <dbReference type="ARBA" id="ARBA00022989"/>
    </source>
</evidence>
<sequence>MFSSFSVLLVLQNASLILSIRYSRTQPGDRFFSTTAVVFAELIKLLACLVLLLIQQKGHSAFSSVHVPE</sequence>
<keyword evidence="2" id="KW-0762">Sugar transport</keyword>
<reference evidence="7" key="1">
    <citation type="submission" date="2025-08" db="UniProtKB">
        <authorList>
            <consortium name="Ensembl"/>
        </authorList>
    </citation>
    <scope>IDENTIFICATION</scope>
</reference>
<dbReference type="AlphaFoldDB" id="A0A8C4QCH7"/>
<name>A0A8C4QCH7_EPTBU</name>
<feature type="transmembrane region" description="Helical" evidence="6">
    <location>
        <begin position="35"/>
        <end position="54"/>
    </location>
</feature>